<feature type="domain" description="GGDEF" evidence="2">
    <location>
        <begin position="245"/>
        <end position="371"/>
    </location>
</feature>
<keyword evidence="1" id="KW-0812">Transmembrane</keyword>
<dbReference type="RefSeq" id="WP_309966674.1">
    <property type="nucleotide sequence ID" value="NZ_JAVDWH010000001.1"/>
</dbReference>
<dbReference type="Gene3D" id="3.30.70.270">
    <property type="match status" value="1"/>
</dbReference>
<dbReference type="SMART" id="SM00267">
    <property type="entry name" value="GGDEF"/>
    <property type="match status" value="1"/>
</dbReference>
<dbReference type="InterPro" id="IPR043128">
    <property type="entry name" value="Rev_trsase/Diguanyl_cyclase"/>
</dbReference>
<accession>A0ABU1UKS4</accession>
<feature type="transmembrane region" description="Helical" evidence="1">
    <location>
        <begin position="151"/>
        <end position="172"/>
    </location>
</feature>
<dbReference type="EMBL" id="JAVDWH010000001">
    <property type="protein sequence ID" value="MDR7085779.1"/>
    <property type="molecule type" value="Genomic_DNA"/>
</dbReference>
<evidence type="ECO:0000313" key="3">
    <source>
        <dbReference type="EMBL" id="MDR7085779.1"/>
    </source>
</evidence>
<organism evidence="3 4">
    <name type="scientific">Aeromicrobium panaciterrae</name>
    <dbReference type="NCBI Taxonomy" id="363861"/>
    <lineage>
        <taxon>Bacteria</taxon>
        <taxon>Bacillati</taxon>
        <taxon>Actinomycetota</taxon>
        <taxon>Actinomycetes</taxon>
        <taxon>Propionibacteriales</taxon>
        <taxon>Nocardioidaceae</taxon>
        <taxon>Aeromicrobium</taxon>
    </lineage>
</organism>
<dbReference type="Pfam" id="PF00990">
    <property type="entry name" value="GGDEF"/>
    <property type="match status" value="1"/>
</dbReference>
<evidence type="ECO:0000259" key="2">
    <source>
        <dbReference type="PROSITE" id="PS50887"/>
    </source>
</evidence>
<sequence>MDLDTTTLRVAFATAALTMLALFYFVTYRSTRSGYSGWWSVALAWFLVGSAAFILNGTEHQRWANPSGNTFLVLGAASAWAATRSLTGSKTPAWLLLFAPTVTAIASFADDPVHNVWTGGPVFLAMMSLMFGLSARELWRIDRELTHIRTSVATAATCICAFYAARWVVFMVDGQDGDVFKSVFGSQVTTIVSLIFLVVVSFSMSILSNEEATKALRAQAGHDGLTGLLNRSEFLRLAAAELHETSAALILADLDHFKAVNDTYGHPAGDRALRAFADACSGTVRTSDLVGRYGGEEFIVLLPNTHLDRAEAITAQISEQLRLAEAGFPMPTASYGITIARPGIDLETSIATADAALYLAKQQGRNRAVRA</sequence>
<feature type="transmembrane region" description="Helical" evidence="1">
    <location>
        <begin position="184"/>
        <end position="207"/>
    </location>
</feature>
<feature type="transmembrane region" description="Helical" evidence="1">
    <location>
        <begin position="121"/>
        <end position="139"/>
    </location>
</feature>
<comment type="caution">
    <text evidence="3">The sequence shown here is derived from an EMBL/GenBank/DDBJ whole genome shotgun (WGS) entry which is preliminary data.</text>
</comment>
<dbReference type="Proteomes" id="UP001257739">
    <property type="component" value="Unassembled WGS sequence"/>
</dbReference>
<evidence type="ECO:0000256" key="1">
    <source>
        <dbReference type="SAM" id="Phobius"/>
    </source>
</evidence>
<evidence type="ECO:0000313" key="4">
    <source>
        <dbReference type="Proteomes" id="UP001257739"/>
    </source>
</evidence>
<dbReference type="InterPro" id="IPR000160">
    <property type="entry name" value="GGDEF_dom"/>
</dbReference>
<proteinExistence type="predicted"/>
<protein>
    <submittedName>
        <fullName evidence="3">Diguanylate cyclase (GGDEF)-like protein</fullName>
    </submittedName>
</protein>
<dbReference type="SUPFAM" id="SSF55073">
    <property type="entry name" value="Nucleotide cyclase"/>
    <property type="match status" value="1"/>
</dbReference>
<reference evidence="3 4" key="1">
    <citation type="submission" date="2023-07" db="EMBL/GenBank/DDBJ databases">
        <title>Sorghum-associated microbial communities from plants grown in Nebraska, USA.</title>
        <authorList>
            <person name="Schachtman D."/>
        </authorList>
    </citation>
    <scope>NUCLEOTIDE SEQUENCE [LARGE SCALE GENOMIC DNA]</scope>
    <source>
        <strain evidence="3 4">BE248</strain>
    </source>
</reference>
<keyword evidence="1" id="KW-0472">Membrane</keyword>
<dbReference type="InterPro" id="IPR029787">
    <property type="entry name" value="Nucleotide_cyclase"/>
</dbReference>
<keyword evidence="1" id="KW-1133">Transmembrane helix</keyword>
<keyword evidence="4" id="KW-1185">Reference proteome</keyword>
<name>A0ABU1UKS4_9ACTN</name>
<dbReference type="InterPro" id="IPR050469">
    <property type="entry name" value="Diguanylate_Cyclase"/>
</dbReference>
<feature type="transmembrane region" description="Helical" evidence="1">
    <location>
        <begin position="38"/>
        <end position="57"/>
    </location>
</feature>
<gene>
    <name evidence="3" type="ORF">J2X11_000618</name>
</gene>
<dbReference type="PROSITE" id="PS50887">
    <property type="entry name" value="GGDEF"/>
    <property type="match status" value="1"/>
</dbReference>
<feature type="transmembrane region" description="Helical" evidence="1">
    <location>
        <begin position="6"/>
        <end position="26"/>
    </location>
</feature>
<dbReference type="CDD" id="cd01949">
    <property type="entry name" value="GGDEF"/>
    <property type="match status" value="1"/>
</dbReference>
<dbReference type="PANTHER" id="PTHR45138">
    <property type="entry name" value="REGULATORY COMPONENTS OF SENSORY TRANSDUCTION SYSTEM"/>
    <property type="match status" value="1"/>
</dbReference>
<dbReference type="NCBIfam" id="TIGR00254">
    <property type="entry name" value="GGDEF"/>
    <property type="match status" value="1"/>
</dbReference>
<dbReference type="PANTHER" id="PTHR45138:SF9">
    <property type="entry name" value="DIGUANYLATE CYCLASE DGCM-RELATED"/>
    <property type="match status" value="1"/>
</dbReference>